<reference evidence="2 3" key="1">
    <citation type="journal article" date="2017" name="Nature">
        <title>Atmospheric trace gases support primary production in Antarctic desert surface soil.</title>
        <authorList>
            <person name="Ji M."/>
            <person name="Greening C."/>
            <person name="Vanwonterghem I."/>
            <person name="Carere C.R."/>
            <person name="Bay S.K."/>
            <person name="Steen J.A."/>
            <person name="Montgomery K."/>
            <person name="Lines T."/>
            <person name="Beardall J."/>
            <person name="van Dorst J."/>
            <person name="Snape I."/>
            <person name="Stott M.B."/>
            <person name="Hugenholtz P."/>
            <person name="Ferrari B.C."/>
        </authorList>
    </citation>
    <scope>NUCLEOTIDE SEQUENCE [LARGE SCALE GENOMIC DNA]</scope>
    <source>
        <strain evidence="2">RRmetagenome_bin12</strain>
    </source>
</reference>
<protein>
    <submittedName>
        <fullName evidence="2">Uncharacterized protein</fullName>
    </submittedName>
</protein>
<accession>A0A2W5Z407</accession>
<reference evidence="2" key="2">
    <citation type="submission" date="2018-05" db="EMBL/GenBank/DDBJ databases">
        <authorList>
            <person name="Ferrari B."/>
        </authorList>
    </citation>
    <scope>NUCLEOTIDE SEQUENCE</scope>
    <source>
        <strain evidence="2">RRmetagenome_bin12</strain>
    </source>
</reference>
<evidence type="ECO:0000313" key="1">
    <source>
        <dbReference type="EMBL" id="MBJ7594541.1"/>
    </source>
</evidence>
<dbReference type="RefSeq" id="WP_337310831.1">
    <property type="nucleotide sequence ID" value="NZ_JAEKNS010000074.1"/>
</dbReference>
<dbReference type="EMBL" id="QHBU01000292">
    <property type="protein sequence ID" value="PZR77615.1"/>
    <property type="molecule type" value="Genomic_DNA"/>
</dbReference>
<comment type="caution">
    <text evidence="2">The sequence shown here is derived from an EMBL/GenBank/DDBJ whole genome shotgun (WGS) entry which is preliminary data.</text>
</comment>
<evidence type="ECO:0000313" key="2">
    <source>
        <dbReference type="EMBL" id="PZR77615.1"/>
    </source>
</evidence>
<sequence length="60" mass="6599">MPRSEPAIPAASARLRRLQARLPELSVPALVRVRDALEALLEKDRIRLSDVNAVIRAAAD</sequence>
<dbReference type="AlphaFoldDB" id="A0A2W5Z407"/>
<accession>A0A934K1N6</accession>
<evidence type="ECO:0000313" key="3">
    <source>
        <dbReference type="Proteomes" id="UP000248724"/>
    </source>
</evidence>
<proteinExistence type="predicted"/>
<dbReference type="Proteomes" id="UP000248724">
    <property type="component" value="Unassembled WGS sequence"/>
</dbReference>
<name>A0A2W5Z407_9BACT</name>
<gene>
    <name evidence="2" type="ORF">DLM65_15350</name>
    <name evidence="1" type="ORF">JF886_06695</name>
</gene>
<organism evidence="2 3">
    <name type="scientific">Candidatus Aeolococcus gillhamiae</name>
    <dbReference type="NCBI Taxonomy" id="3127015"/>
    <lineage>
        <taxon>Bacteria</taxon>
        <taxon>Bacillati</taxon>
        <taxon>Candidatus Dormiibacterota</taxon>
        <taxon>Candidatus Dormibacteria</taxon>
        <taxon>Candidatus Aeolococcales</taxon>
        <taxon>Candidatus Aeolococcaceae</taxon>
        <taxon>Candidatus Aeolococcus</taxon>
    </lineage>
</organism>
<reference evidence="1 4" key="3">
    <citation type="submission" date="2020-10" db="EMBL/GenBank/DDBJ databases">
        <title>Ca. Dormibacterota MAGs.</title>
        <authorList>
            <person name="Montgomery K."/>
        </authorList>
    </citation>
    <scope>NUCLEOTIDE SEQUENCE [LARGE SCALE GENOMIC DNA]</scope>
    <source>
        <strain evidence="1">SC8812_S17_18</strain>
    </source>
</reference>
<dbReference type="Proteomes" id="UP000606991">
    <property type="component" value="Unassembled WGS sequence"/>
</dbReference>
<evidence type="ECO:0000313" key="4">
    <source>
        <dbReference type="Proteomes" id="UP000606991"/>
    </source>
</evidence>
<dbReference type="EMBL" id="JAEKNS010000074">
    <property type="protein sequence ID" value="MBJ7594541.1"/>
    <property type="molecule type" value="Genomic_DNA"/>
</dbReference>